<name>E9GGM5_DAPPU</name>
<feature type="domain" description="SHSP" evidence="5">
    <location>
        <begin position="50"/>
        <end position="158"/>
    </location>
</feature>
<dbReference type="HOGENOM" id="CLU_1251792_0_0_1"/>
<evidence type="ECO:0000256" key="1">
    <source>
        <dbReference type="ARBA" id="ARBA00023016"/>
    </source>
</evidence>
<dbReference type="InParanoid" id="E9GGM5"/>
<dbReference type="GO" id="GO:0042026">
    <property type="term" value="P:protein refolding"/>
    <property type="evidence" value="ECO:0000318"/>
    <property type="project" value="GO_Central"/>
</dbReference>
<accession>E9GGM5</accession>
<evidence type="ECO:0000259" key="5">
    <source>
        <dbReference type="PROSITE" id="PS01031"/>
    </source>
</evidence>
<sequence>MALWNYDPYTCVDTTRRRDPWGLFEPEPITYWPESQFLRSLRSHGVIGSPAIKHPHSTREIVSDKEKYQVTLQVEDFKSNEISVKIVGTSLVVCAEHEEKEDDHGHVFRHIKRRYILPNNVDFDHLSATLSDNGTLVVCAPKKPEETENERVIEVKQLKSEPASQPPSQVSNKPEQQTGKGKVNIPVSHEKSKK</sequence>
<evidence type="ECO:0000313" key="6">
    <source>
        <dbReference type="EMBL" id="EFX81461.1"/>
    </source>
</evidence>
<evidence type="ECO:0000256" key="4">
    <source>
        <dbReference type="SAM" id="MobiDB-lite"/>
    </source>
</evidence>
<dbReference type="PANTHER" id="PTHR45640:SF13">
    <property type="entry name" value="HEAT SHOCK PROTEIN 22-RELATED"/>
    <property type="match status" value="1"/>
</dbReference>
<dbReference type="OMA" id="CAEHEEK"/>
<dbReference type="AlphaFoldDB" id="E9GGM5"/>
<dbReference type="eggNOG" id="KOG3591">
    <property type="taxonomic scope" value="Eukaryota"/>
</dbReference>
<gene>
    <name evidence="6" type="ORF">DAPPUDRAFT_303432</name>
</gene>
<dbReference type="InterPro" id="IPR002068">
    <property type="entry name" value="A-crystallin/Hsp20_dom"/>
</dbReference>
<dbReference type="GO" id="GO:0005737">
    <property type="term" value="C:cytoplasm"/>
    <property type="evidence" value="ECO:0000318"/>
    <property type="project" value="GO_Central"/>
</dbReference>
<reference evidence="6 7" key="1">
    <citation type="journal article" date="2011" name="Science">
        <title>The ecoresponsive genome of Daphnia pulex.</title>
        <authorList>
            <person name="Colbourne J.K."/>
            <person name="Pfrender M.E."/>
            <person name="Gilbert D."/>
            <person name="Thomas W.K."/>
            <person name="Tucker A."/>
            <person name="Oakley T.H."/>
            <person name="Tokishita S."/>
            <person name="Aerts A."/>
            <person name="Arnold G.J."/>
            <person name="Basu M.K."/>
            <person name="Bauer D.J."/>
            <person name="Caceres C.E."/>
            <person name="Carmel L."/>
            <person name="Casola C."/>
            <person name="Choi J.H."/>
            <person name="Detter J.C."/>
            <person name="Dong Q."/>
            <person name="Dusheyko S."/>
            <person name="Eads B.D."/>
            <person name="Frohlich T."/>
            <person name="Geiler-Samerotte K.A."/>
            <person name="Gerlach D."/>
            <person name="Hatcher P."/>
            <person name="Jogdeo S."/>
            <person name="Krijgsveld J."/>
            <person name="Kriventseva E.V."/>
            <person name="Kultz D."/>
            <person name="Laforsch C."/>
            <person name="Lindquist E."/>
            <person name="Lopez J."/>
            <person name="Manak J.R."/>
            <person name="Muller J."/>
            <person name="Pangilinan J."/>
            <person name="Patwardhan R.P."/>
            <person name="Pitluck S."/>
            <person name="Pritham E.J."/>
            <person name="Rechtsteiner A."/>
            <person name="Rho M."/>
            <person name="Rogozin I.B."/>
            <person name="Sakarya O."/>
            <person name="Salamov A."/>
            <person name="Schaack S."/>
            <person name="Shapiro H."/>
            <person name="Shiga Y."/>
            <person name="Skalitzky C."/>
            <person name="Smith Z."/>
            <person name="Souvorov A."/>
            <person name="Sung W."/>
            <person name="Tang Z."/>
            <person name="Tsuchiya D."/>
            <person name="Tu H."/>
            <person name="Vos H."/>
            <person name="Wang M."/>
            <person name="Wolf Y.I."/>
            <person name="Yamagata H."/>
            <person name="Yamada T."/>
            <person name="Ye Y."/>
            <person name="Shaw J.R."/>
            <person name="Andrews J."/>
            <person name="Crease T.J."/>
            <person name="Tang H."/>
            <person name="Lucas S.M."/>
            <person name="Robertson H.M."/>
            <person name="Bork P."/>
            <person name="Koonin E.V."/>
            <person name="Zdobnov E.M."/>
            <person name="Grigoriev I.V."/>
            <person name="Lynch M."/>
            <person name="Boore J.L."/>
        </authorList>
    </citation>
    <scope>NUCLEOTIDE SEQUENCE [LARGE SCALE GENOMIC DNA]</scope>
</reference>
<dbReference type="InterPro" id="IPR008978">
    <property type="entry name" value="HSP20-like_chaperone"/>
</dbReference>
<feature type="region of interest" description="Disordered" evidence="4">
    <location>
        <begin position="158"/>
        <end position="194"/>
    </location>
</feature>
<dbReference type="PANTHER" id="PTHR45640">
    <property type="entry name" value="HEAT SHOCK PROTEIN HSP-12.2-RELATED"/>
    <property type="match status" value="1"/>
</dbReference>
<organism evidence="6 7">
    <name type="scientific">Daphnia pulex</name>
    <name type="common">Water flea</name>
    <dbReference type="NCBI Taxonomy" id="6669"/>
    <lineage>
        <taxon>Eukaryota</taxon>
        <taxon>Metazoa</taxon>
        <taxon>Ecdysozoa</taxon>
        <taxon>Arthropoda</taxon>
        <taxon>Crustacea</taxon>
        <taxon>Branchiopoda</taxon>
        <taxon>Diplostraca</taxon>
        <taxon>Cladocera</taxon>
        <taxon>Anomopoda</taxon>
        <taxon>Daphniidae</taxon>
        <taxon>Daphnia</taxon>
    </lineage>
</organism>
<keyword evidence="7" id="KW-1185">Reference proteome</keyword>
<dbReference type="SUPFAM" id="SSF49764">
    <property type="entry name" value="HSP20-like chaperones"/>
    <property type="match status" value="1"/>
</dbReference>
<dbReference type="CDD" id="cd06526">
    <property type="entry name" value="metazoan_ACD"/>
    <property type="match status" value="1"/>
</dbReference>
<dbReference type="Gene3D" id="2.60.40.790">
    <property type="match status" value="1"/>
</dbReference>
<dbReference type="Proteomes" id="UP000000305">
    <property type="component" value="Unassembled WGS sequence"/>
</dbReference>
<evidence type="ECO:0000256" key="2">
    <source>
        <dbReference type="PROSITE-ProRule" id="PRU00285"/>
    </source>
</evidence>
<dbReference type="PROSITE" id="PS01031">
    <property type="entry name" value="SHSP"/>
    <property type="match status" value="1"/>
</dbReference>
<dbReference type="InterPro" id="IPR001436">
    <property type="entry name" value="Alpha-crystallin/sHSP_animal"/>
</dbReference>
<protein>
    <recommendedName>
        <fullName evidence="5">SHSP domain-containing protein</fullName>
    </recommendedName>
</protein>
<keyword evidence="1" id="KW-0346">Stress response</keyword>
<dbReference type="OrthoDB" id="10058145at2759"/>
<dbReference type="KEGG" id="dpx:DAPPUDRAFT_303432"/>
<dbReference type="Pfam" id="PF00011">
    <property type="entry name" value="HSP20"/>
    <property type="match status" value="1"/>
</dbReference>
<evidence type="ECO:0000256" key="3">
    <source>
        <dbReference type="RuleBase" id="RU003616"/>
    </source>
</evidence>
<dbReference type="EMBL" id="GL732543">
    <property type="protein sequence ID" value="EFX81461.1"/>
    <property type="molecule type" value="Genomic_DNA"/>
</dbReference>
<dbReference type="PhylomeDB" id="E9GGM5"/>
<evidence type="ECO:0000313" key="7">
    <source>
        <dbReference type="Proteomes" id="UP000000305"/>
    </source>
</evidence>
<proteinExistence type="inferred from homology"/>
<dbReference type="GO" id="GO:0009408">
    <property type="term" value="P:response to heat"/>
    <property type="evidence" value="ECO:0000318"/>
    <property type="project" value="GO_Central"/>
</dbReference>
<dbReference type="GO" id="GO:0005634">
    <property type="term" value="C:nucleus"/>
    <property type="evidence" value="ECO:0000318"/>
    <property type="project" value="GO_Central"/>
</dbReference>
<comment type="similarity">
    <text evidence="2 3">Belongs to the small heat shock protein (HSP20) family.</text>
</comment>
<feature type="compositionally biased region" description="Polar residues" evidence="4">
    <location>
        <begin position="162"/>
        <end position="179"/>
    </location>
</feature>
<dbReference type="GO" id="GO:0051082">
    <property type="term" value="F:unfolded protein binding"/>
    <property type="evidence" value="ECO:0000318"/>
    <property type="project" value="GO_Central"/>
</dbReference>